<organism evidence="14 15">
    <name type="scientific">Lutzomyia longipalpis</name>
    <name type="common">Sand fly</name>
    <dbReference type="NCBI Taxonomy" id="7200"/>
    <lineage>
        <taxon>Eukaryota</taxon>
        <taxon>Metazoa</taxon>
        <taxon>Ecdysozoa</taxon>
        <taxon>Arthropoda</taxon>
        <taxon>Hexapoda</taxon>
        <taxon>Insecta</taxon>
        <taxon>Pterygota</taxon>
        <taxon>Neoptera</taxon>
        <taxon>Endopterygota</taxon>
        <taxon>Diptera</taxon>
        <taxon>Nematocera</taxon>
        <taxon>Psychodoidea</taxon>
        <taxon>Psychodidae</taxon>
        <taxon>Lutzomyia</taxon>
        <taxon>Lutzomyia</taxon>
    </lineage>
</organism>
<evidence type="ECO:0000259" key="13">
    <source>
        <dbReference type="PROSITE" id="PS51873"/>
    </source>
</evidence>
<dbReference type="InterPro" id="IPR002867">
    <property type="entry name" value="IBR_dom"/>
</dbReference>
<keyword evidence="9" id="KW-0862">Zinc</keyword>
<feature type="domain" description="RING-type" evidence="12">
    <location>
        <begin position="149"/>
        <end position="197"/>
    </location>
</feature>
<dbReference type="PROSITE" id="PS50089">
    <property type="entry name" value="ZF_RING_2"/>
    <property type="match status" value="1"/>
</dbReference>
<protein>
    <recommendedName>
        <fullName evidence="3">RBR-type E3 ubiquitin transferase</fullName>
        <ecNumber evidence="3">2.3.2.31</ecNumber>
    </recommendedName>
</protein>
<feature type="compositionally biased region" description="Acidic residues" evidence="11">
    <location>
        <begin position="20"/>
        <end position="30"/>
    </location>
</feature>
<dbReference type="GO" id="GO:0008270">
    <property type="term" value="F:zinc ion binding"/>
    <property type="evidence" value="ECO:0007669"/>
    <property type="project" value="UniProtKB-KW"/>
</dbReference>
<dbReference type="Proteomes" id="UP000092461">
    <property type="component" value="Unassembled WGS sequence"/>
</dbReference>
<dbReference type="InterPro" id="IPR031127">
    <property type="entry name" value="E3_UB_ligase_RBR"/>
</dbReference>
<dbReference type="EnsemblMetazoa" id="LLOJ004039-RA">
    <property type="protein sequence ID" value="LLOJ004039-PA"/>
    <property type="gene ID" value="LLOJ004039"/>
</dbReference>
<dbReference type="CDD" id="cd20343">
    <property type="entry name" value="BRcat_RBR_HHARI-like"/>
    <property type="match status" value="1"/>
</dbReference>
<dbReference type="InterPro" id="IPR048962">
    <property type="entry name" value="ARIH1-like_UBL"/>
</dbReference>
<dbReference type="InterPro" id="IPR045840">
    <property type="entry name" value="Ariadne"/>
</dbReference>
<evidence type="ECO:0000256" key="5">
    <source>
        <dbReference type="ARBA" id="ARBA00022723"/>
    </source>
</evidence>
<dbReference type="Pfam" id="PF13923">
    <property type="entry name" value="zf-C3HC4_2"/>
    <property type="match status" value="1"/>
</dbReference>
<dbReference type="EC" id="2.3.2.31" evidence="3"/>
<name>A0A1B0CHX7_LUTLO</name>
<keyword evidence="4" id="KW-0808">Transferase</keyword>
<evidence type="ECO:0000256" key="7">
    <source>
        <dbReference type="ARBA" id="ARBA00022771"/>
    </source>
</evidence>
<dbReference type="VEuPathDB" id="VectorBase:LLOJ004039"/>
<evidence type="ECO:0000256" key="4">
    <source>
        <dbReference type="ARBA" id="ARBA00022679"/>
    </source>
</evidence>
<feature type="region of interest" description="Disordered" evidence="11">
    <location>
        <begin position="20"/>
        <end position="42"/>
    </location>
</feature>
<feature type="domain" description="RING-type" evidence="13">
    <location>
        <begin position="145"/>
        <end position="356"/>
    </location>
</feature>
<evidence type="ECO:0000256" key="8">
    <source>
        <dbReference type="ARBA" id="ARBA00022786"/>
    </source>
</evidence>
<dbReference type="CDD" id="cd20356">
    <property type="entry name" value="Rcat_RBR_HHARI-like"/>
    <property type="match status" value="1"/>
</dbReference>
<dbReference type="Pfam" id="PF01485">
    <property type="entry name" value="IBR"/>
    <property type="match status" value="1"/>
</dbReference>
<dbReference type="PANTHER" id="PTHR11685">
    <property type="entry name" value="RBR FAMILY RING FINGER AND IBR DOMAIN-CONTAINING"/>
    <property type="match status" value="1"/>
</dbReference>
<evidence type="ECO:0000259" key="12">
    <source>
        <dbReference type="PROSITE" id="PS50089"/>
    </source>
</evidence>
<dbReference type="Gene3D" id="3.30.40.10">
    <property type="entry name" value="Zinc/RING finger domain, C3HC4 (zinc finger)"/>
    <property type="match status" value="1"/>
</dbReference>
<keyword evidence="6" id="KW-0677">Repeat</keyword>
<evidence type="ECO:0000256" key="1">
    <source>
        <dbReference type="ARBA" id="ARBA00001798"/>
    </source>
</evidence>
<proteinExistence type="inferred from homology"/>
<dbReference type="InterPro" id="IPR013083">
    <property type="entry name" value="Znf_RING/FYVE/PHD"/>
</dbReference>
<dbReference type="AlphaFoldDB" id="A0A1B0CHX7"/>
<dbReference type="SMART" id="SM00647">
    <property type="entry name" value="IBR"/>
    <property type="match status" value="2"/>
</dbReference>
<dbReference type="PROSITE" id="PS00518">
    <property type="entry name" value="ZF_RING_1"/>
    <property type="match status" value="1"/>
</dbReference>
<dbReference type="SMART" id="SM00184">
    <property type="entry name" value="RING"/>
    <property type="match status" value="2"/>
</dbReference>
<dbReference type="EMBL" id="AJWK01012846">
    <property type="status" value="NOT_ANNOTATED_CDS"/>
    <property type="molecule type" value="Genomic_DNA"/>
</dbReference>
<evidence type="ECO:0000256" key="11">
    <source>
        <dbReference type="SAM" id="MobiDB-lite"/>
    </source>
</evidence>
<evidence type="ECO:0000313" key="14">
    <source>
        <dbReference type="EnsemblMetazoa" id="LLOJ004039-PA"/>
    </source>
</evidence>
<evidence type="ECO:0000256" key="3">
    <source>
        <dbReference type="ARBA" id="ARBA00012251"/>
    </source>
</evidence>
<keyword evidence="5" id="KW-0479">Metal-binding</keyword>
<dbReference type="EMBL" id="AJWK01012844">
    <property type="status" value="NOT_ANNOTATED_CDS"/>
    <property type="molecule type" value="Genomic_DNA"/>
</dbReference>
<dbReference type="EMBL" id="AJWK01012845">
    <property type="status" value="NOT_ANNOTATED_CDS"/>
    <property type="molecule type" value="Genomic_DNA"/>
</dbReference>
<dbReference type="Pfam" id="PF22191">
    <property type="entry name" value="IBR_1"/>
    <property type="match status" value="1"/>
</dbReference>
<keyword evidence="8" id="KW-0833">Ubl conjugation pathway</keyword>
<dbReference type="Pfam" id="PF19422">
    <property type="entry name" value="Ariadne"/>
    <property type="match status" value="1"/>
</dbReference>
<sequence>MRDLYLDSVCSSSVNFLEMESDEESFDNDNVDSGNVSSGDDDFAMEVDINSSKDRQAEQDDYPYEVLTTEEIVQHMVDCIRDVNTVVEIPGTTTRILLNHFKWDKEKLMERYYDGDQEKFFRDAHVINPFNKPNTVNKPKVKRSGTEECEVCFSQFPPSMMTGLECGHRFCTTCWGEYLTTKIMEEGLGQSIACAAHGCDILVDDETVMRLVSDSRVKLKYQHLITNSFVECNRLLRWCPSADCTYAIKVNYVDPRPVCCKCKHVFCFECGENWHDPVQCRLLKKWIKKCDDDSETSNWIAANTKECPKCNVTIEKDGGCNHMICKNQNCKHDFCWVCLGSWEPHGSSWYNCNRYDEDEARAARDAQEKLRSSLARYLHYYNRYMNHMQSLKFENKLYASVKAKMEEMQQHNMSWIEVQFLKKAVDILCQCRQTLMYTYVFAYYLRKNNQSQIFEENQKDLESATEKLSEYLERDITSENLADIKQKVQDKYRYCEKRRKVLLDHVHEGYEKDWWDYTE</sequence>
<dbReference type="FunFam" id="1.20.120.1750:FF:000002">
    <property type="entry name" value="RBR-type E3 ubiquitin transferase"/>
    <property type="match status" value="1"/>
</dbReference>
<evidence type="ECO:0000256" key="2">
    <source>
        <dbReference type="ARBA" id="ARBA00005884"/>
    </source>
</evidence>
<dbReference type="VEuPathDB" id="VectorBase:LLONM1_010627"/>
<evidence type="ECO:0000313" key="15">
    <source>
        <dbReference type="Proteomes" id="UP000092461"/>
    </source>
</evidence>
<dbReference type="InterPro" id="IPR044066">
    <property type="entry name" value="TRIAD_supradom"/>
</dbReference>
<evidence type="ECO:0000256" key="6">
    <source>
        <dbReference type="ARBA" id="ARBA00022737"/>
    </source>
</evidence>
<evidence type="ECO:0000256" key="9">
    <source>
        <dbReference type="ARBA" id="ARBA00022833"/>
    </source>
</evidence>
<reference evidence="14" key="1">
    <citation type="submission" date="2020-05" db="UniProtKB">
        <authorList>
            <consortium name="EnsemblMetazoa"/>
        </authorList>
    </citation>
    <scope>IDENTIFICATION</scope>
    <source>
        <strain evidence="14">Jacobina</strain>
    </source>
</reference>
<dbReference type="Gene3D" id="1.20.120.1750">
    <property type="match status" value="1"/>
</dbReference>
<dbReference type="PROSITE" id="PS51873">
    <property type="entry name" value="TRIAD"/>
    <property type="match status" value="1"/>
</dbReference>
<dbReference type="CDD" id="cd16626">
    <property type="entry name" value="RING-HC_RBR_HHARI"/>
    <property type="match status" value="1"/>
</dbReference>
<keyword evidence="7 10" id="KW-0863">Zinc-finger</keyword>
<dbReference type="InterPro" id="IPR017907">
    <property type="entry name" value="Znf_RING_CS"/>
</dbReference>
<dbReference type="Pfam" id="PF21235">
    <property type="entry name" value="UBA_ARI1"/>
    <property type="match status" value="1"/>
</dbReference>
<dbReference type="SUPFAM" id="SSF57850">
    <property type="entry name" value="RING/U-box"/>
    <property type="match status" value="3"/>
</dbReference>
<evidence type="ECO:0000256" key="10">
    <source>
        <dbReference type="PROSITE-ProRule" id="PRU00175"/>
    </source>
</evidence>
<accession>A0A1B0CHX7</accession>
<dbReference type="InterPro" id="IPR001841">
    <property type="entry name" value="Znf_RING"/>
</dbReference>
<comment type="similarity">
    <text evidence="2">Belongs to the RBR family. Ariadne subfamily.</text>
</comment>
<dbReference type="EMBL" id="AJWK01012847">
    <property type="status" value="NOT_ANNOTATED_CDS"/>
    <property type="molecule type" value="Genomic_DNA"/>
</dbReference>
<dbReference type="GO" id="GO:0016567">
    <property type="term" value="P:protein ubiquitination"/>
    <property type="evidence" value="ECO:0007669"/>
    <property type="project" value="InterPro"/>
</dbReference>
<comment type="catalytic activity">
    <reaction evidence="1">
        <text>[E2 ubiquitin-conjugating enzyme]-S-ubiquitinyl-L-cysteine + [acceptor protein]-L-lysine = [E2 ubiquitin-conjugating enzyme]-L-cysteine + [acceptor protein]-N(6)-ubiquitinyl-L-lysine.</text>
        <dbReference type="EC" id="2.3.2.31"/>
    </reaction>
</comment>
<dbReference type="FunFam" id="3.30.40.10:FF:000019">
    <property type="entry name" value="RBR-type E3 ubiquitin transferase"/>
    <property type="match status" value="1"/>
</dbReference>
<keyword evidence="15" id="KW-1185">Reference proteome</keyword>
<dbReference type="GO" id="GO:0061630">
    <property type="term" value="F:ubiquitin protein ligase activity"/>
    <property type="evidence" value="ECO:0007669"/>
    <property type="project" value="UniProtKB-EC"/>
</dbReference>